<dbReference type="AlphaFoldDB" id="A0A6C0CCA1"/>
<reference evidence="1" key="1">
    <citation type="journal article" date="2020" name="Nature">
        <title>Giant virus diversity and host interactions through global metagenomics.</title>
        <authorList>
            <person name="Schulz F."/>
            <person name="Roux S."/>
            <person name="Paez-Espino D."/>
            <person name="Jungbluth S."/>
            <person name="Walsh D.A."/>
            <person name="Denef V.J."/>
            <person name="McMahon K.D."/>
            <person name="Konstantinidis K.T."/>
            <person name="Eloe-Fadrosh E.A."/>
            <person name="Kyrpides N.C."/>
            <person name="Woyke T."/>
        </authorList>
    </citation>
    <scope>NUCLEOTIDE SEQUENCE</scope>
    <source>
        <strain evidence="1">GVMAG-M-3300020192-26</strain>
    </source>
</reference>
<organism evidence="1">
    <name type="scientific">viral metagenome</name>
    <dbReference type="NCBI Taxonomy" id="1070528"/>
    <lineage>
        <taxon>unclassified sequences</taxon>
        <taxon>metagenomes</taxon>
        <taxon>organismal metagenomes</taxon>
    </lineage>
</organism>
<accession>A0A6C0CCA1</accession>
<proteinExistence type="predicted"/>
<name>A0A6C0CCA1_9ZZZZ</name>
<evidence type="ECO:0000313" key="1">
    <source>
        <dbReference type="EMBL" id="QHT01460.1"/>
    </source>
</evidence>
<protein>
    <submittedName>
        <fullName evidence="1">Uncharacterized protein</fullName>
    </submittedName>
</protein>
<sequence length="190" mass="22850">MDNESRKDLCTNMSNDMINILSYDFNLEFFLTKIYNFKTFDDVIIFSLDNEYIYNPLTIKRIHNCAWRYFGTNKDNITTSVLNYYYNLAIKLWMNDYMDLISKKYAFNLSVDSDVLQIDRLTDKDRGDQNDKKIQEIINVNLLSYDFFTSVINMYLDKYAGMMEDIKTHYKKIKNFMYQQLIKSIENKIN</sequence>
<dbReference type="EMBL" id="MN739373">
    <property type="protein sequence ID" value="QHT01460.1"/>
    <property type="molecule type" value="Genomic_DNA"/>
</dbReference>